<gene>
    <name evidence="7" type="ORF">CRG98_039574</name>
</gene>
<keyword evidence="3" id="KW-0238">DNA-binding</keyword>
<reference evidence="7 8" key="1">
    <citation type="submission" date="2017-11" db="EMBL/GenBank/DDBJ databases">
        <title>De-novo sequencing of pomegranate (Punica granatum L.) genome.</title>
        <authorList>
            <person name="Akparov Z."/>
            <person name="Amiraslanov A."/>
            <person name="Hajiyeva S."/>
            <person name="Abbasov M."/>
            <person name="Kaur K."/>
            <person name="Hamwieh A."/>
            <person name="Solovyev V."/>
            <person name="Salamov A."/>
            <person name="Braich B."/>
            <person name="Kosarev P."/>
            <person name="Mahmoud A."/>
            <person name="Hajiyev E."/>
            <person name="Babayeva S."/>
            <person name="Izzatullayeva V."/>
            <person name="Mammadov A."/>
            <person name="Mammadov A."/>
            <person name="Sharifova S."/>
            <person name="Ojaghi J."/>
            <person name="Eynullazada K."/>
            <person name="Bayramov B."/>
            <person name="Abdulazimova A."/>
            <person name="Shahmuradov I."/>
        </authorList>
    </citation>
    <scope>NUCLEOTIDE SEQUENCE [LARGE SCALE GENOMIC DNA]</scope>
    <source>
        <strain evidence="8">cv. AG2017</strain>
        <tissue evidence="7">Leaf</tissue>
    </source>
</reference>
<dbReference type="STRING" id="22663.A0A2I0I7R2"/>
<accession>A0A2I0I7R2</accession>
<dbReference type="AlphaFoldDB" id="A0A2I0I7R2"/>
<evidence type="ECO:0000256" key="5">
    <source>
        <dbReference type="ARBA" id="ARBA00023242"/>
    </source>
</evidence>
<evidence type="ECO:0000256" key="3">
    <source>
        <dbReference type="ARBA" id="ARBA00023125"/>
    </source>
</evidence>
<dbReference type="CDD" id="cd10017">
    <property type="entry name" value="B3_DNA"/>
    <property type="match status" value="1"/>
</dbReference>
<organism evidence="7 8">
    <name type="scientific">Punica granatum</name>
    <name type="common">Pomegranate</name>
    <dbReference type="NCBI Taxonomy" id="22663"/>
    <lineage>
        <taxon>Eukaryota</taxon>
        <taxon>Viridiplantae</taxon>
        <taxon>Streptophyta</taxon>
        <taxon>Embryophyta</taxon>
        <taxon>Tracheophyta</taxon>
        <taxon>Spermatophyta</taxon>
        <taxon>Magnoliopsida</taxon>
        <taxon>eudicotyledons</taxon>
        <taxon>Gunneridae</taxon>
        <taxon>Pentapetalae</taxon>
        <taxon>rosids</taxon>
        <taxon>malvids</taxon>
        <taxon>Myrtales</taxon>
        <taxon>Lythraceae</taxon>
        <taxon>Punica</taxon>
    </lineage>
</organism>
<protein>
    <recommendedName>
        <fullName evidence="6">TF-B3 domain-containing protein</fullName>
    </recommendedName>
</protein>
<dbReference type="InterPro" id="IPR003340">
    <property type="entry name" value="B3_DNA-bd"/>
</dbReference>
<dbReference type="Gene3D" id="2.40.330.10">
    <property type="entry name" value="DNA-binding pseudobarrel domain"/>
    <property type="match status" value="1"/>
</dbReference>
<keyword evidence="8" id="KW-1185">Reference proteome</keyword>
<dbReference type="EMBL" id="PGOL01003677">
    <property type="protein sequence ID" value="PKI40044.1"/>
    <property type="molecule type" value="Genomic_DNA"/>
</dbReference>
<dbReference type="InterPro" id="IPR050655">
    <property type="entry name" value="Plant_B3_domain"/>
</dbReference>
<evidence type="ECO:0000313" key="7">
    <source>
        <dbReference type="EMBL" id="PKI40044.1"/>
    </source>
</evidence>
<dbReference type="Proteomes" id="UP000233551">
    <property type="component" value="Unassembled WGS sequence"/>
</dbReference>
<evidence type="ECO:0000256" key="2">
    <source>
        <dbReference type="ARBA" id="ARBA00023015"/>
    </source>
</evidence>
<keyword evidence="2" id="KW-0805">Transcription regulation</keyword>
<comment type="caution">
    <text evidence="7">The sequence shown here is derived from an EMBL/GenBank/DDBJ whole genome shotgun (WGS) entry which is preliminary data.</text>
</comment>
<dbReference type="Pfam" id="PF02362">
    <property type="entry name" value="B3"/>
    <property type="match status" value="1"/>
</dbReference>
<evidence type="ECO:0000256" key="1">
    <source>
        <dbReference type="ARBA" id="ARBA00004123"/>
    </source>
</evidence>
<name>A0A2I0I7R2_PUNGR</name>
<dbReference type="PROSITE" id="PS50863">
    <property type="entry name" value="B3"/>
    <property type="match status" value="1"/>
</dbReference>
<feature type="domain" description="TF-B3" evidence="6">
    <location>
        <begin position="1"/>
        <end position="76"/>
    </location>
</feature>
<keyword evidence="5" id="KW-0539">Nucleus</keyword>
<evidence type="ECO:0000259" key="6">
    <source>
        <dbReference type="PROSITE" id="PS50863"/>
    </source>
</evidence>
<dbReference type="PANTHER" id="PTHR31920:SF132">
    <property type="entry name" value="TF-B3 DOMAIN-CONTAINING PROTEIN"/>
    <property type="match status" value="1"/>
</dbReference>
<dbReference type="InterPro" id="IPR015300">
    <property type="entry name" value="DNA-bd_pseudobarrel_sf"/>
</dbReference>
<dbReference type="GO" id="GO:0003677">
    <property type="term" value="F:DNA binding"/>
    <property type="evidence" value="ECO:0007669"/>
    <property type="project" value="UniProtKB-KW"/>
</dbReference>
<proteinExistence type="predicted"/>
<keyword evidence="4" id="KW-0804">Transcription</keyword>
<evidence type="ECO:0000256" key="4">
    <source>
        <dbReference type="ARBA" id="ARBA00023163"/>
    </source>
</evidence>
<dbReference type="PANTHER" id="PTHR31920">
    <property type="entry name" value="B3 DOMAIN-CONTAINING"/>
    <property type="match status" value="1"/>
</dbReference>
<dbReference type="SMART" id="SM01019">
    <property type="entry name" value="B3"/>
    <property type="match status" value="1"/>
</dbReference>
<sequence>MGIKVKKFPPAFRKHMKGNKSGAVYLRGPSGNYWWVKLIEESGNLYLARGWPEFIKDHSIGLGHVLVFKFDGGHNV</sequence>
<comment type="subcellular location">
    <subcellularLocation>
        <location evidence="1">Nucleus</location>
    </subcellularLocation>
</comment>
<evidence type="ECO:0000313" key="8">
    <source>
        <dbReference type="Proteomes" id="UP000233551"/>
    </source>
</evidence>
<dbReference type="SUPFAM" id="SSF101936">
    <property type="entry name" value="DNA-binding pseudobarrel domain"/>
    <property type="match status" value="1"/>
</dbReference>
<dbReference type="GO" id="GO:0005634">
    <property type="term" value="C:nucleus"/>
    <property type="evidence" value="ECO:0007669"/>
    <property type="project" value="UniProtKB-SubCell"/>
</dbReference>